<evidence type="ECO:0000256" key="1">
    <source>
        <dbReference type="SAM" id="Phobius"/>
    </source>
</evidence>
<feature type="transmembrane region" description="Helical" evidence="1">
    <location>
        <begin position="104"/>
        <end position="121"/>
    </location>
</feature>
<dbReference type="SMART" id="SM00014">
    <property type="entry name" value="acidPPc"/>
    <property type="match status" value="1"/>
</dbReference>
<protein>
    <submittedName>
        <fullName evidence="3">Undecaprenyl-diphosphatase</fullName>
    </submittedName>
</protein>
<evidence type="ECO:0000313" key="3">
    <source>
        <dbReference type="EMBL" id="QDP41928.1"/>
    </source>
</evidence>
<feature type="transmembrane region" description="Helical" evidence="1">
    <location>
        <begin position="56"/>
        <end position="75"/>
    </location>
</feature>
<dbReference type="CDD" id="cd03385">
    <property type="entry name" value="PAP2_BcrC_like"/>
    <property type="match status" value="1"/>
</dbReference>
<dbReference type="Proteomes" id="UP000315215">
    <property type="component" value="Chromosome"/>
</dbReference>
<dbReference type="PANTHER" id="PTHR14969:SF13">
    <property type="entry name" value="AT30094P"/>
    <property type="match status" value="1"/>
</dbReference>
<dbReference type="EMBL" id="CP041666">
    <property type="protein sequence ID" value="QDP41928.1"/>
    <property type="molecule type" value="Genomic_DNA"/>
</dbReference>
<evidence type="ECO:0000313" key="4">
    <source>
        <dbReference type="Proteomes" id="UP000315215"/>
    </source>
</evidence>
<proteinExistence type="predicted"/>
<dbReference type="KEGG" id="aqt:FN924_18170"/>
<dbReference type="InterPro" id="IPR036938">
    <property type="entry name" value="PAP2/HPO_sf"/>
</dbReference>
<evidence type="ECO:0000259" key="2">
    <source>
        <dbReference type="SMART" id="SM00014"/>
    </source>
</evidence>
<dbReference type="GO" id="GO:0050380">
    <property type="term" value="F:undecaprenyl-diphosphatase activity"/>
    <property type="evidence" value="ECO:0007669"/>
    <property type="project" value="InterPro"/>
</dbReference>
<dbReference type="PANTHER" id="PTHR14969">
    <property type="entry name" value="SPHINGOSINE-1-PHOSPHATE PHOSPHOHYDROLASE"/>
    <property type="match status" value="1"/>
</dbReference>
<dbReference type="OrthoDB" id="9789113at2"/>
<keyword evidence="1" id="KW-1133">Transmembrane helix</keyword>
<dbReference type="Gene3D" id="1.20.144.10">
    <property type="entry name" value="Phosphatidic acid phosphatase type 2/haloperoxidase"/>
    <property type="match status" value="1"/>
</dbReference>
<name>A0A516KKM5_9BACI</name>
<keyword evidence="1" id="KW-0472">Membrane</keyword>
<dbReference type="SUPFAM" id="SSF48317">
    <property type="entry name" value="Acid phosphatase/Vanadium-dependent haloperoxidase"/>
    <property type="match status" value="1"/>
</dbReference>
<feature type="domain" description="Phosphatidic acid phosphatase type 2/haloperoxidase" evidence="2">
    <location>
        <begin position="11"/>
        <end position="119"/>
    </location>
</feature>
<gene>
    <name evidence="3" type="ORF">FN924_18170</name>
</gene>
<organism evidence="3 4">
    <name type="scientific">Radiobacillus deserti</name>
    <dbReference type="NCBI Taxonomy" id="2594883"/>
    <lineage>
        <taxon>Bacteria</taxon>
        <taxon>Bacillati</taxon>
        <taxon>Bacillota</taxon>
        <taxon>Bacilli</taxon>
        <taxon>Bacillales</taxon>
        <taxon>Bacillaceae</taxon>
        <taxon>Radiobacillus</taxon>
    </lineage>
</organism>
<reference evidence="3 4" key="1">
    <citation type="submission" date="2019-07" db="EMBL/GenBank/DDBJ databases">
        <authorList>
            <person name="Li J."/>
        </authorList>
    </citation>
    <scope>NUCLEOTIDE SEQUENCE [LARGE SCALE GENOMIC DNA]</scope>
    <source>
        <strain evidence="3 4">TKL69</strain>
    </source>
</reference>
<dbReference type="Pfam" id="PF01569">
    <property type="entry name" value="PAP2"/>
    <property type="match status" value="1"/>
</dbReference>
<dbReference type="GO" id="GO:0005886">
    <property type="term" value="C:plasma membrane"/>
    <property type="evidence" value="ECO:0007669"/>
    <property type="project" value="InterPro"/>
</dbReference>
<dbReference type="InterPro" id="IPR033879">
    <property type="entry name" value="UPP_Pase"/>
</dbReference>
<keyword evidence="4" id="KW-1185">Reference proteome</keyword>
<dbReference type="AlphaFoldDB" id="A0A516KKM5"/>
<keyword evidence="1" id="KW-0812">Transmembrane</keyword>
<dbReference type="InterPro" id="IPR000326">
    <property type="entry name" value="PAP2/HPO"/>
</dbReference>
<feature type="transmembrane region" description="Helical" evidence="1">
    <location>
        <begin position="9"/>
        <end position="28"/>
    </location>
</feature>
<accession>A0A516KKM5</accession>
<sequence>MEKRKKERIMVLYASITALISVSIGKIAGQLHQNLQPFAELEGVHKLIEKEVNNSFPSDHTILVFSFCIMFSLFLSKWKKSWVMLASLVGFSRIWVGVHYPGDVIVGAIIATSIAVVMLKLHNRVSKQQIDEKQEMNL</sequence>